<organism evidence="5 6">
    <name type="scientific">Novilysobacter selenitireducens</name>
    <dbReference type="NCBI Taxonomy" id="2872639"/>
    <lineage>
        <taxon>Bacteria</taxon>
        <taxon>Pseudomonadati</taxon>
        <taxon>Pseudomonadota</taxon>
        <taxon>Gammaproteobacteria</taxon>
        <taxon>Lysobacterales</taxon>
        <taxon>Lysobacteraceae</taxon>
        <taxon>Novilysobacter</taxon>
    </lineage>
</organism>
<dbReference type="Proteomes" id="UP001430954">
    <property type="component" value="Unassembled WGS sequence"/>
</dbReference>
<evidence type="ECO:0000259" key="2">
    <source>
        <dbReference type="Pfam" id="PF05099"/>
    </source>
</evidence>
<dbReference type="InterPro" id="IPR029024">
    <property type="entry name" value="TerB-like"/>
</dbReference>
<dbReference type="CDD" id="cd07176">
    <property type="entry name" value="terB"/>
    <property type="match status" value="1"/>
</dbReference>
<feature type="domain" description="TerB-C" evidence="4">
    <location>
        <begin position="673"/>
        <end position="807"/>
    </location>
</feature>
<gene>
    <name evidence="5" type="ORF">K6753_05725</name>
</gene>
<dbReference type="SUPFAM" id="SSF158682">
    <property type="entry name" value="TerB-like"/>
    <property type="match status" value="1"/>
</dbReference>
<dbReference type="Gene3D" id="1.10.3680.10">
    <property type="entry name" value="TerB-like"/>
    <property type="match status" value="1"/>
</dbReference>
<dbReference type="InterPro" id="IPR028932">
    <property type="entry name" value="TerB-C"/>
</dbReference>
<name>A0ABS7T590_9GAMM</name>
<evidence type="ECO:0000313" key="5">
    <source>
        <dbReference type="EMBL" id="MBZ4039028.1"/>
    </source>
</evidence>
<dbReference type="InterPro" id="IPR025266">
    <property type="entry name" value="TerB_N"/>
</dbReference>
<accession>A0ABS7T590</accession>
<dbReference type="InterPro" id="IPR007791">
    <property type="entry name" value="DjlA_N"/>
</dbReference>
<feature type="region of interest" description="Disordered" evidence="1">
    <location>
        <begin position="54"/>
        <end position="126"/>
    </location>
</feature>
<protein>
    <submittedName>
        <fullName evidence="5">TerB N-terminal domain-containing protein</fullName>
    </submittedName>
</protein>
<dbReference type="Pfam" id="PF05099">
    <property type="entry name" value="TerB"/>
    <property type="match status" value="1"/>
</dbReference>
<dbReference type="EMBL" id="JAINZW010000002">
    <property type="protein sequence ID" value="MBZ4039028.1"/>
    <property type="molecule type" value="Genomic_DNA"/>
</dbReference>
<evidence type="ECO:0000256" key="1">
    <source>
        <dbReference type="SAM" id="MobiDB-lite"/>
    </source>
</evidence>
<feature type="domain" description="Co-chaperone DjlA N-terminal" evidence="2">
    <location>
        <begin position="552"/>
        <end position="656"/>
    </location>
</feature>
<keyword evidence="6" id="KW-1185">Reference proteome</keyword>
<evidence type="ECO:0000259" key="3">
    <source>
        <dbReference type="Pfam" id="PF13208"/>
    </source>
</evidence>
<reference evidence="5 6" key="1">
    <citation type="submission" date="2021-09" db="EMBL/GenBank/DDBJ databases">
        <title>Lysobacter sp. 13A isolated from the river sediment.</title>
        <authorList>
            <person name="Liu H."/>
            <person name="Li S."/>
            <person name="Mao S."/>
        </authorList>
    </citation>
    <scope>NUCLEOTIDE SEQUENCE [LARGE SCALE GENOMIC DNA]</scope>
    <source>
        <strain evidence="5 6">13A</strain>
    </source>
</reference>
<sequence length="808" mass="87859">MARRSSGSGGWLFLGAIALIFLVPKEVWIWLGVIGVGVLGFYLLRTHLSKKPAQPAREPTLADLTRGSRQSFQPSAERATGSRPSSSLPDAAARRARSATERAGTSTDEFYSAPTAAHQPASSFSVPKAPDGFGDGRWVPPGESIHVAGVNLPGGMIYVGGRMRAPNGHTDPCLISGQMKVADVGNYRSRQMGYWPSYAEASPYERRAYLSWLSEGRCAPDCDIGYVFLFFYGLERRVIVDSRDDPSARQDWPKIAAELRRLLSIYGESHSFRRYAGELLSWIELEGSSGELYKQPVPDFPKTYELPLYLRLALGQAAVDRAPIPGELALAWLRLNPQTSLRTAATRCADEFGRLFIQRYHEEHGSGLVLPRNRTKLKFVYQAASSGLRGARITMGFDDIPDVTALTAPIKKLAEIANRCTDDLGSYSRLMGKDPSAAAGLEGRVLLPASLWPPAAQAKLQTLTAQMRDGRLSLTLQELVVALGGTKQAISRELVRALARALEGTGLGIEPHVLAGARIPKERDTVVLFSQPTTEASVGSGNEYRTAALTLQLAAAMAQADGDFNEREIAHLRAEIQGWSHLTPAEQSRLHAHLQFLTAEPPTLAALKKKLEEFSNMAKEKLAAFMASMAQSDGFVSPDEVKFLEKVYKALGVEPKRVFSDVHALGAGGAPISVAQAETQGFRLDAARIASLQEDTARVSALLSSIFVEEPAALATQTPDPEPDSEQDDDAFGPLGLDVEHSALLRLLLSRPEWTRSELEDAATDLDLMLDGALEQINEAAFDAFDEPLCEGDDPLTVNTELLEKIEA</sequence>
<evidence type="ECO:0000313" key="6">
    <source>
        <dbReference type="Proteomes" id="UP001430954"/>
    </source>
</evidence>
<feature type="domain" description="TerB N-terminal" evidence="3">
    <location>
        <begin position="140"/>
        <end position="345"/>
    </location>
</feature>
<evidence type="ECO:0000259" key="4">
    <source>
        <dbReference type="Pfam" id="PF15615"/>
    </source>
</evidence>
<proteinExistence type="predicted"/>
<dbReference type="Pfam" id="PF15615">
    <property type="entry name" value="TerB_C"/>
    <property type="match status" value="1"/>
</dbReference>
<feature type="compositionally biased region" description="Low complexity" evidence="1">
    <location>
        <begin position="82"/>
        <end position="91"/>
    </location>
</feature>
<comment type="caution">
    <text evidence="5">The sequence shown here is derived from an EMBL/GenBank/DDBJ whole genome shotgun (WGS) entry which is preliminary data.</text>
</comment>
<dbReference type="Pfam" id="PF13208">
    <property type="entry name" value="TerB_N"/>
    <property type="match status" value="1"/>
</dbReference>